<dbReference type="Proteomes" id="UP001304683">
    <property type="component" value="Chromosome"/>
</dbReference>
<evidence type="ECO:0000256" key="1">
    <source>
        <dbReference type="SAM" id="MobiDB-lite"/>
    </source>
</evidence>
<feature type="compositionally biased region" description="Gly residues" evidence="1">
    <location>
        <begin position="33"/>
        <end position="44"/>
    </location>
</feature>
<dbReference type="Pfam" id="PF08818">
    <property type="entry name" value="DUF1801"/>
    <property type="match status" value="1"/>
</dbReference>
<reference evidence="3 4" key="1">
    <citation type="submission" date="2023-08" db="EMBL/GenBank/DDBJ databases">
        <title>Genome sequence of Thermaerobacter compostii strain Ins1, a spore-forming filamentous bacterium isolated from a deep geothermal reservoir.</title>
        <authorList>
            <person name="Bregnard D."/>
            <person name="Gonzalez D."/>
            <person name="Junier P."/>
        </authorList>
    </citation>
    <scope>NUCLEOTIDE SEQUENCE [LARGE SCALE GENOMIC DNA]</scope>
    <source>
        <strain evidence="3 4">Ins1</strain>
    </source>
</reference>
<dbReference type="Gene3D" id="3.90.1150.200">
    <property type="match status" value="1"/>
</dbReference>
<protein>
    <submittedName>
        <fullName evidence="3">DUF1801 domain-containing protein</fullName>
    </submittedName>
</protein>
<name>A0ABZ0QQD0_9FIRM</name>
<dbReference type="EMBL" id="CP132508">
    <property type="protein sequence ID" value="WPD19681.1"/>
    <property type="molecule type" value="Genomic_DNA"/>
</dbReference>
<feature type="region of interest" description="Disordered" evidence="1">
    <location>
        <begin position="1"/>
        <end position="53"/>
    </location>
</feature>
<accession>A0ABZ0QQD0</accession>
<dbReference type="RefSeq" id="WP_318751172.1">
    <property type="nucleotide sequence ID" value="NZ_CP132508.1"/>
</dbReference>
<organism evidence="3 4">
    <name type="scientific">Thermaerobacter composti</name>
    <dbReference type="NCBI Taxonomy" id="554949"/>
    <lineage>
        <taxon>Bacteria</taxon>
        <taxon>Bacillati</taxon>
        <taxon>Bacillota</taxon>
        <taxon>Clostridia</taxon>
        <taxon>Eubacteriales</taxon>
        <taxon>Clostridiales Family XVII. Incertae Sedis</taxon>
        <taxon>Thermaerobacter</taxon>
    </lineage>
</organism>
<gene>
    <name evidence="3" type="ORF">Q5761_03160</name>
</gene>
<evidence type="ECO:0000259" key="2">
    <source>
        <dbReference type="Pfam" id="PF08818"/>
    </source>
</evidence>
<dbReference type="SUPFAM" id="SSF159888">
    <property type="entry name" value="YdhG-like"/>
    <property type="match status" value="1"/>
</dbReference>
<proteinExistence type="predicted"/>
<evidence type="ECO:0000313" key="3">
    <source>
        <dbReference type="EMBL" id="WPD19681.1"/>
    </source>
</evidence>
<feature type="domain" description="YdhG-like" evidence="2">
    <location>
        <begin position="59"/>
        <end position="112"/>
    </location>
</feature>
<keyword evidence="4" id="KW-1185">Reference proteome</keyword>
<dbReference type="InterPro" id="IPR014922">
    <property type="entry name" value="YdhG-like"/>
</dbReference>
<sequence length="126" mass="13639">MNGDNLAAGPAKNRGVKPAGNRAGEPGTSPDGHPGGHPGSGSGGKDPRVGDLLQRETRWRAEFSRLRSILLDRPLEETVKWGQPCYTHGGKNVVLIHGFKDYCALLFFNSRLTARSAMLRNDRCAT</sequence>
<evidence type="ECO:0000313" key="4">
    <source>
        <dbReference type="Proteomes" id="UP001304683"/>
    </source>
</evidence>